<dbReference type="CDD" id="cd06223">
    <property type="entry name" value="PRTases_typeI"/>
    <property type="match status" value="1"/>
</dbReference>
<comment type="caution">
    <text evidence="2">The sequence shown here is derived from an EMBL/GenBank/DDBJ whole genome shotgun (WGS) entry which is preliminary data.</text>
</comment>
<feature type="domain" description="Phosphoribosyltransferase" evidence="1">
    <location>
        <begin position="23"/>
        <end position="171"/>
    </location>
</feature>
<dbReference type="SUPFAM" id="SSF53271">
    <property type="entry name" value="PRTase-like"/>
    <property type="match status" value="1"/>
</dbReference>
<organism evidence="2 3">
    <name type="scientific">Bisbaumannia pacifica</name>
    <dbReference type="NCBI Taxonomy" id="77098"/>
    <lineage>
        <taxon>Bacteria</taxon>
        <taxon>Pseudomonadati</taxon>
        <taxon>Pseudomonadota</taxon>
        <taxon>Gammaproteobacteria</taxon>
        <taxon>Oceanospirillales</taxon>
        <taxon>Halomonadaceae</taxon>
        <taxon>Bisbaumannia</taxon>
    </lineage>
</organism>
<evidence type="ECO:0000259" key="1">
    <source>
        <dbReference type="Pfam" id="PF00156"/>
    </source>
</evidence>
<dbReference type="Pfam" id="PF00156">
    <property type="entry name" value="Pribosyltran"/>
    <property type="match status" value="1"/>
</dbReference>
<evidence type="ECO:0000313" key="2">
    <source>
        <dbReference type="EMBL" id="MBH8578593.1"/>
    </source>
</evidence>
<dbReference type="InterPro" id="IPR029057">
    <property type="entry name" value="PRTase-like"/>
</dbReference>
<keyword evidence="2" id="KW-0328">Glycosyltransferase</keyword>
<gene>
    <name evidence="2" type="ORF">I7V36_00660</name>
</gene>
<evidence type="ECO:0000313" key="3">
    <source>
        <dbReference type="Proteomes" id="UP000651738"/>
    </source>
</evidence>
<accession>A0ABD4KWE2</accession>
<dbReference type="Gene3D" id="3.40.50.2020">
    <property type="match status" value="1"/>
</dbReference>
<dbReference type="InterPro" id="IPR000836">
    <property type="entry name" value="PRTase_dom"/>
</dbReference>
<proteinExistence type="predicted"/>
<keyword evidence="2" id="KW-0808">Transferase</keyword>
<dbReference type="EMBL" id="JAEDAF010000001">
    <property type="protein sequence ID" value="MBH8578593.1"/>
    <property type="molecule type" value="Genomic_DNA"/>
</dbReference>
<dbReference type="GO" id="GO:0016757">
    <property type="term" value="F:glycosyltransferase activity"/>
    <property type="evidence" value="ECO:0007669"/>
    <property type="project" value="UniProtKB-KW"/>
</dbReference>
<dbReference type="Proteomes" id="UP000651738">
    <property type="component" value="Unassembled WGS sequence"/>
</dbReference>
<sequence length="211" mass="23027">MAITFADRHDAGRQLAERVAALPRGPEPIVLGLPRGGVPVAWEIAQALKAPLEVWLVRKLGLPWNPEVAMGALAEGGACYRDDAMIQALRLSEDDVQAVIAAETAELERRRARYRGDTPPPPLKDRQVILVDDGLATGATLEAAVMAVRQAHPAWLVVAVPVAAPEALARLATRVDTLVCLHQPAQFRAVGQWYRRFDQTSDEEVLRLLGR</sequence>
<name>A0ABD4KWE2_9GAMM</name>
<protein>
    <submittedName>
        <fullName evidence="2">Phosphoribosyltransferase</fullName>
    </submittedName>
</protein>
<dbReference type="Gene3D" id="3.30.1310.20">
    <property type="entry name" value="PRTase-like"/>
    <property type="match status" value="1"/>
</dbReference>
<dbReference type="RefSeq" id="WP_198056697.1">
    <property type="nucleotide sequence ID" value="NZ_JAEDAF010000001.1"/>
</dbReference>
<dbReference type="AlphaFoldDB" id="A0ABD4KWE2"/>
<reference evidence="2 3" key="1">
    <citation type="submission" date="2020-12" db="EMBL/GenBank/DDBJ databases">
        <title>Draft genome sequence of Halomonas pacifica strain CARE-V15.</title>
        <authorList>
            <person name="Vignesh N."/>
            <person name="Thabitha A."/>
            <person name="Saravanan R."/>
            <person name="Manigandan V."/>
        </authorList>
    </citation>
    <scope>NUCLEOTIDE SEQUENCE [LARGE SCALE GENOMIC DNA]</scope>
    <source>
        <strain evidence="2 3">CARE-V15</strain>
    </source>
</reference>